<accession>A0ABQ3FMQ1</accession>
<keyword evidence="2" id="KW-1185">Reference proteome</keyword>
<gene>
    <name evidence="1" type="ORF">GCM10010082_25080</name>
</gene>
<evidence type="ECO:0000313" key="1">
    <source>
        <dbReference type="EMBL" id="GHC30056.1"/>
    </source>
</evidence>
<evidence type="ECO:0000313" key="2">
    <source>
        <dbReference type="Proteomes" id="UP000604243"/>
    </source>
</evidence>
<reference evidence="2" key="1">
    <citation type="journal article" date="2019" name="Int. J. Syst. Evol. Microbiol.">
        <title>The Global Catalogue of Microorganisms (GCM) 10K type strain sequencing project: providing services to taxonomists for standard genome sequencing and annotation.</title>
        <authorList>
            <consortium name="The Broad Institute Genomics Platform"/>
            <consortium name="The Broad Institute Genome Sequencing Center for Infectious Disease"/>
            <person name="Wu L."/>
            <person name="Ma J."/>
        </authorList>
    </citation>
    <scope>NUCLEOTIDE SEQUENCE [LARGE SCALE GENOMIC DNA]</scope>
    <source>
        <strain evidence="2">KCTC 42082</strain>
    </source>
</reference>
<organism evidence="1 2">
    <name type="scientific">Kushneria pakistanensis</name>
    <dbReference type="NCBI Taxonomy" id="1508770"/>
    <lineage>
        <taxon>Bacteria</taxon>
        <taxon>Pseudomonadati</taxon>
        <taxon>Pseudomonadota</taxon>
        <taxon>Gammaproteobacteria</taxon>
        <taxon>Oceanospirillales</taxon>
        <taxon>Halomonadaceae</taxon>
        <taxon>Kushneria</taxon>
    </lineage>
</organism>
<dbReference type="Proteomes" id="UP000604243">
    <property type="component" value="Unassembled WGS sequence"/>
</dbReference>
<dbReference type="Pfam" id="PF06097">
    <property type="entry name" value="DUF945"/>
    <property type="match status" value="1"/>
</dbReference>
<proteinExistence type="predicted"/>
<dbReference type="InterPro" id="IPR010352">
    <property type="entry name" value="DUF945"/>
</dbReference>
<dbReference type="EMBL" id="BMZM01000003">
    <property type="protein sequence ID" value="GHC30056.1"/>
    <property type="molecule type" value="Genomic_DNA"/>
</dbReference>
<evidence type="ECO:0008006" key="3">
    <source>
        <dbReference type="Google" id="ProtNLM"/>
    </source>
</evidence>
<sequence length="437" mass="48233">MGLAVLALVLWLGMLAWSRHQVQSRMAEQVADINALSGIRAINTIDDDGFFSSRGTLRIIMTDSDAVVPAAIIDWRVAYGILRTRFTGGADIETRSGTALLASQLSDGGKINFNARIGHLKSDLILNATLPDNLHYQDQGMTLRLSGARVKLVDNAQGLHLEGQWSGLDQKSPLRQMHLGDTHWSMLFPTDDAETEAQTETSSDGRPGRLDTLTVSQAMLQRQGGLPLTLSDLDVEGSTHHERQELSYRLKAHLGNAAFSEQQLGSASLDAVIRRINEQAARALLQTVGQDIERRWQRGREQTALQTPMPADEVAGVQDIGALIAPWEEEFFAVLTDSPQLVVNSLQLESPMLDQQMHLDGELTLDGTDIEAARIERLRTSWGRAAFKRRLDGQFTLHNTPPLLALVAGQSPEQDTLDLSIRKGVFLINDEPWFLLN</sequence>
<comment type="caution">
    <text evidence="1">The sequence shown here is derived from an EMBL/GenBank/DDBJ whole genome shotgun (WGS) entry which is preliminary data.</text>
</comment>
<name>A0ABQ3FMQ1_9GAMM</name>
<protein>
    <recommendedName>
        <fullName evidence="3">DUF945 domain-containing protein</fullName>
    </recommendedName>
</protein>